<dbReference type="NCBIfam" id="TIGR01451">
    <property type="entry name" value="B_ant_repeat"/>
    <property type="match status" value="1"/>
</dbReference>
<dbReference type="PANTHER" id="PTHR34819">
    <property type="entry name" value="LARGE CYSTEINE-RICH PERIPLASMIC PROTEIN OMCB"/>
    <property type="match status" value="1"/>
</dbReference>
<evidence type="ECO:0000313" key="1">
    <source>
        <dbReference type="EMBL" id="RDY28495.1"/>
    </source>
</evidence>
<keyword evidence="2" id="KW-1185">Reference proteome</keyword>
<dbReference type="EMBL" id="NOJY02000006">
    <property type="protein sequence ID" value="RDY28495.1"/>
    <property type="molecule type" value="Genomic_DNA"/>
</dbReference>
<dbReference type="RefSeq" id="WP_094366393.1">
    <property type="nucleotide sequence ID" value="NZ_NOJY02000006.1"/>
</dbReference>
<dbReference type="Proteomes" id="UP000215694">
    <property type="component" value="Unassembled WGS sequence"/>
</dbReference>
<comment type="caution">
    <text evidence="1">The sequence shown here is derived from an EMBL/GenBank/DDBJ whole genome shotgun (WGS) entry which is preliminary data.</text>
</comment>
<accession>A0A371J6Y1</accession>
<evidence type="ECO:0008006" key="3">
    <source>
        <dbReference type="Google" id="ProtNLM"/>
    </source>
</evidence>
<proteinExistence type="predicted"/>
<protein>
    <recommendedName>
        <fullName evidence="3">DUF11 domain-containing protein</fullName>
    </recommendedName>
</protein>
<name>A0A371J6Y1_9FIRM</name>
<dbReference type="AlphaFoldDB" id="A0A371J6Y1"/>
<dbReference type="PANTHER" id="PTHR34819:SF3">
    <property type="entry name" value="CELL SURFACE PROTEIN"/>
    <property type="match status" value="1"/>
</dbReference>
<reference evidence="1 2" key="1">
    <citation type="journal article" date="2017" name="Genome Announc.">
        <title>Draft Genome Sequence of Romboutsia weinsteinii sp. nov. Strain CCRI-19649(T) Isolated from Surface Water.</title>
        <authorList>
            <person name="Maheux A.F."/>
            <person name="Boudreau D.K."/>
            <person name="Berube E."/>
            <person name="Boissinot M."/>
            <person name="Cantin P."/>
            <person name="Raymond F."/>
            <person name="Corbeil J."/>
            <person name="Omar R.F."/>
            <person name="Bergeron M.G."/>
        </authorList>
    </citation>
    <scope>NUCLEOTIDE SEQUENCE [LARGE SCALE GENOMIC DNA]</scope>
    <source>
        <strain evidence="1 2">CCRI-19649</strain>
    </source>
</reference>
<dbReference type="InterPro" id="IPR051172">
    <property type="entry name" value="Chlamydia_OmcB"/>
</dbReference>
<dbReference type="OrthoDB" id="1904464at2"/>
<organism evidence="1 2">
    <name type="scientific">Romboutsia weinsteinii</name>
    <dbReference type="NCBI Taxonomy" id="2020949"/>
    <lineage>
        <taxon>Bacteria</taxon>
        <taxon>Bacillati</taxon>
        <taxon>Bacillota</taxon>
        <taxon>Clostridia</taxon>
        <taxon>Peptostreptococcales</taxon>
        <taxon>Peptostreptococcaceae</taxon>
        <taxon>Romboutsia</taxon>
    </lineage>
</organism>
<sequence length="305" mass="34988">MRVTNECRVDFQYRLSPKSPIVMKTTFSNVVSTDIVKNILKVDKFVDKMNTYSFDILTYTIVISNISNFIVTNVHFRDDIADNTMFIVNSVEIDGQKKRGLRPDKGFYIGNIAPGCRINIEFRVRILPNCFNRTINNYSIIDHDYTYNIEEKPIKMPVSSNNVSTEVRNKVFKQFTVDNNIEVTNDISSIEDFEVHVKILKLKTVNTPTSSVYKSYKSKVCTLIAIGTLEYNISYKTSQNSKSKKNKTDVIKNTRRIYGFSTYMLVPVGITLSDKNKITVKIHNASVNILNKNSIITSTNLLLYY</sequence>
<gene>
    <name evidence="1" type="ORF">CHL78_004730</name>
</gene>
<evidence type="ECO:0000313" key="2">
    <source>
        <dbReference type="Proteomes" id="UP000215694"/>
    </source>
</evidence>
<dbReference type="InterPro" id="IPR047589">
    <property type="entry name" value="DUF11_rpt"/>
</dbReference>